<dbReference type="Proteomes" id="UP001151760">
    <property type="component" value="Unassembled WGS sequence"/>
</dbReference>
<reference evidence="1" key="2">
    <citation type="submission" date="2022-01" db="EMBL/GenBank/DDBJ databases">
        <authorList>
            <person name="Yamashiro T."/>
            <person name="Shiraishi A."/>
            <person name="Satake H."/>
            <person name="Nakayama K."/>
        </authorList>
    </citation>
    <scope>NUCLEOTIDE SEQUENCE</scope>
</reference>
<name>A0ABQ4WLA1_9ASTR</name>
<protein>
    <submittedName>
        <fullName evidence="1">Uncharacterized protein</fullName>
    </submittedName>
</protein>
<organism evidence="1 2">
    <name type="scientific">Tanacetum coccineum</name>
    <dbReference type="NCBI Taxonomy" id="301880"/>
    <lineage>
        <taxon>Eukaryota</taxon>
        <taxon>Viridiplantae</taxon>
        <taxon>Streptophyta</taxon>
        <taxon>Embryophyta</taxon>
        <taxon>Tracheophyta</taxon>
        <taxon>Spermatophyta</taxon>
        <taxon>Magnoliopsida</taxon>
        <taxon>eudicotyledons</taxon>
        <taxon>Gunneridae</taxon>
        <taxon>Pentapetalae</taxon>
        <taxon>asterids</taxon>
        <taxon>campanulids</taxon>
        <taxon>Asterales</taxon>
        <taxon>Asteraceae</taxon>
        <taxon>Asteroideae</taxon>
        <taxon>Anthemideae</taxon>
        <taxon>Anthemidinae</taxon>
        <taxon>Tanacetum</taxon>
    </lineage>
</organism>
<accession>A0ABQ4WLA1</accession>
<keyword evidence="2" id="KW-1185">Reference proteome</keyword>
<proteinExistence type="predicted"/>
<comment type="caution">
    <text evidence="1">The sequence shown here is derived from an EMBL/GenBank/DDBJ whole genome shotgun (WGS) entry which is preliminary data.</text>
</comment>
<evidence type="ECO:0000313" key="2">
    <source>
        <dbReference type="Proteomes" id="UP001151760"/>
    </source>
</evidence>
<evidence type="ECO:0000313" key="1">
    <source>
        <dbReference type="EMBL" id="GJS53639.1"/>
    </source>
</evidence>
<reference evidence="1" key="1">
    <citation type="journal article" date="2022" name="Int. J. Mol. Sci.">
        <title>Draft Genome of Tanacetum Coccineum: Genomic Comparison of Closely Related Tanacetum-Family Plants.</title>
        <authorList>
            <person name="Yamashiro T."/>
            <person name="Shiraishi A."/>
            <person name="Nakayama K."/>
            <person name="Satake H."/>
        </authorList>
    </citation>
    <scope>NUCLEOTIDE SEQUENCE</scope>
</reference>
<dbReference type="EMBL" id="BQNB010008739">
    <property type="protein sequence ID" value="GJS53639.1"/>
    <property type="molecule type" value="Genomic_DNA"/>
</dbReference>
<sequence>MLGDDVERLEDDLSKLETSMEMWRVFVVPWLNLVPNEVMWPLGSQMEIVMGDSTGISVSLGGEIFLGGKKSQESNIGGGTIAGRAIITWGGGITLLISELEGTIVE</sequence>
<gene>
    <name evidence="1" type="ORF">Tco_0627001</name>
</gene>